<feature type="chain" id="PRO_5039588071" evidence="1">
    <location>
        <begin position="21"/>
        <end position="340"/>
    </location>
</feature>
<dbReference type="SUPFAM" id="SSF56935">
    <property type="entry name" value="Porins"/>
    <property type="match status" value="1"/>
</dbReference>
<accession>A0A9D7S878</accession>
<name>A0A9D7S878_9BACT</name>
<dbReference type="NCBIfam" id="TIGR03519">
    <property type="entry name" value="T9SS_PorP_fam"/>
    <property type="match status" value="1"/>
</dbReference>
<reference evidence="2 3" key="1">
    <citation type="submission" date="2020-10" db="EMBL/GenBank/DDBJ databases">
        <title>Connecting structure to function with the recovery of over 1000 high-quality activated sludge metagenome-assembled genomes encoding full-length rRNA genes using long-read sequencing.</title>
        <authorList>
            <person name="Singleton C.M."/>
            <person name="Petriglieri F."/>
            <person name="Kristensen J.M."/>
            <person name="Kirkegaard R.H."/>
            <person name="Michaelsen T.Y."/>
            <person name="Andersen M.H."/>
            <person name="Karst S.M."/>
            <person name="Dueholm M.S."/>
            <person name="Nielsen P.H."/>
            <person name="Albertsen M."/>
        </authorList>
    </citation>
    <scope>NUCLEOTIDE SEQUENCE [LARGE SCALE GENOMIC DNA]</scope>
    <source>
        <strain evidence="2">Ribe_18-Q3-R11-54_BAT3C.373</strain>
    </source>
</reference>
<evidence type="ECO:0000256" key="1">
    <source>
        <dbReference type="SAM" id="SignalP"/>
    </source>
</evidence>
<dbReference type="InterPro" id="IPR019861">
    <property type="entry name" value="PorP/SprF_Bacteroidetes"/>
</dbReference>
<proteinExistence type="predicted"/>
<sequence>MKLPLQTIILSFFCVFGLSAQDIHFTQFELTPLHVNPANVGGFPGSFRVGGLYRDQAFSVDGFGSDFSTLNFYLDATFNWGLRKKDWVGFGMNFLQDRSGVIGLGSGSFIAQGAYHLGLRKGSDLALGVQYGGVGYNIKNKDKGINEAELNNAGAGAADLAKLQDKANYTDISIGLNYTASVTARKHQLKIGVSAARINNPKVTLSSGQSINKLGSLLTANVGYQYHYSEKLDLTPMLWLRNVKSFNTIVPQCMASYLFNVEKGIRLNAGLGYRIGDALQVMFGVDIKKVKVQIGYDQTLSSQKLAQSPKGVGALELGVCYIGTVVKKPNPKPRVFCPRF</sequence>
<dbReference type="Proteomes" id="UP000808349">
    <property type="component" value="Unassembled WGS sequence"/>
</dbReference>
<keyword evidence="1" id="KW-0732">Signal</keyword>
<dbReference type="AlphaFoldDB" id="A0A9D7S878"/>
<feature type="signal peptide" evidence="1">
    <location>
        <begin position="1"/>
        <end position="20"/>
    </location>
</feature>
<gene>
    <name evidence="2" type="ORF">IPO85_04175</name>
</gene>
<dbReference type="EMBL" id="JADKFW010000004">
    <property type="protein sequence ID" value="MBK9716706.1"/>
    <property type="molecule type" value="Genomic_DNA"/>
</dbReference>
<evidence type="ECO:0000313" key="2">
    <source>
        <dbReference type="EMBL" id="MBK9716706.1"/>
    </source>
</evidence>
<protein>
    <submittedName>
        <fullName evidence="2">PorP/SprF family type IX secretion system membrane protein</fullName>
    </submittedName>
</protein>
<evidence type="ECO:0000313" key="3">
    <source>
        <dbReference type="Proteomes" id="UP000808349"/>
    </source>
</evidence>
<comment type="caution">
    <text evidence="2">The sequence shown here is derived from an EMBL/GenBank/DDBJ whole genome shotgun (WGS) entry which is preliminary data.</text>
</comment>
<dbReference type="Pfam" id="PF11751">
    <property type="entry name" value="PorP_SprF"/>
    <property type="match status" value="1"/>
</dbReference>
<organism evidence="2 3">
    <name type="scientific">Candidatus Defluviibacterium haderslevense</name>
    <dbReference type="NCBI Taxonomy" id="2981993"/>
    <lineage>
        <taxon>Bacteria</taxon>
        <taxon>Pseudomonadati</taxon>
        <taxon>Bacteroidota</taxon>
        <taxon>Saprospiria</taxon>
        <taxon>Saprospirales</taxon>
        <taxon>Saprospiraceae</taxon>
        <taxon>Candidatus Defluviibacterium</taxon>
    </lineage>
</organism>